<sequence>MAPFSSSGFYSTKMAERPVDPFAMEIWKNAATPRCKHFLWLVHHHRLPSAALLHHRCILDSPLCAYYSATEDQDHLLLRCPRARRVWRMIGWETAPFLQMFRDLWQMPELPDGDPRARSAVVTAILWNIWKCRNAFVFRGVANTADTVIKEDLTLWTSRLPQHATAAIMEFCNSTVT</sequence>
<reference evidence="2" key="1">
    <citation type="submission" date="2020-07" db="EMBL/GenBank/DDBJ databases">
        <title>Genome sequence and genetic diversity analysis of an under-domesticated orphan crop, white fonio (Digitaria exilis).</title>
        <authorList>
            <person name="Bennetzen J.L."/>
            <person name="Chen S."/>
            <person name="Ma X."/>
            <person name="Wang X."/>
            <person name="Yssel A.E.J."/>
            <person name="Chaluvadi S.R."/>
            <person name="Johnson M."/>
            <person name="Gangashetty P."/>
            <person name="Hamidou F."/>
            <person name="Sanogo M.D."/>
            <person name="Zwaenepoel A."/>
            <person name="Wallace J."/>
            <person name="Van De Peer Y."/>
            <person name="Van Deynze A."/>
        </authorList>
    </citation>
    <scope>NUCLEOTIDE SEQUENCE</scope>
    <source>
        <tissue evidence="2">Leaves</tissue>
    </source>
</reference>
<name>A0A835BA17_9POAL</name>
<dbReference type="AlphaFoldDB" id="A0A835BA17"/>
<dbReference type="EMBL" id="JACEFO010002056">
    <property type="protein sequence ID" value="KAF8687329.1"/>
    <property type="molecule type" value="Genomic_DNA"/>
</dbReference>
<evidence type="ECO:0000313" key="2">
    <source>
        <dbReference type="EMBL" id="KAF8687329.1"/>
    </source>
</evidence>
<dbReference type="OrthoDB" id="696485at2759"/>
<keyword evidence="3" id="KW-1185">Reference proteome</keyword>
<accession>A0A835BA17</accession>
<organism evidence="2 3">
    <name type="scientific">Digitaria exilis</name>
    <dbReference type="NCBI Taxonomy" id="1010633"/>
    <lineage>
        <taxon>Eukaryota</taxon>
        <taxon>Viridiplantae</taxon>
        <taxon>Streptophyta</taxon>
        <taxon>Embryophyta</taxon>
        <taxon>Tracheophyta</taxon>
        <taxon>Spermatophyta</taxon>
        <taxon>Magnoliopsida</taxon>
        <taxon>Liliopsida</taxon>
        <taxon>Poales</taxon>
        <taxon>Poaceae</taxon>
        <taxon>PACMAD clade</taxon>
        <taxon>Panicoideae</taxon>
        <taxon>Panicodae</taxon>
        <taxon>Paniceae</taxon>
        <taxon>Anthephorinae</taxon>
        <taxon>Digitaria</taxon>
    </lineage>
</organism>
<evidence type="ECO:0000259" key="1">
    <source>
        <dbReference type="Pfam" id="PF13966"/>
    </source>
</evidence>
<gene>
    <name evidence="2" type="ORF">HU200_043012</name>
</gene>
<protein>
    <recommendedName>
        <fullName evidence="1">Reverse transcriptase zinc-binding domain-containing protein</fullName>
    </recommendedName>
</protein>
<dbReference type="Proteomes" id="UP000636709">
    <property type="component" value="Unassembled WGS sequence"/>
</dbReference>
<feature type="domain" description="Reverse transcriptase zinc-binding" evidence="1">
    <location>
        <begin position="4"/>
        <end position="87"/>
    </location>
</feature>
<evidence type="ECO:0000313" key="3">
    <source>
        <dbReference type="Proteomes" id="UP000636709"/>
    </source>
</evidence>
<comment type="caution">
    <text evidence="2">The sequence shown here is derived from an EMBL/GenBank/DDBJ whole genome shotgun (WGS) entry which is preliminary data.</text>
</comment>
<proteinExistence type="predicted"/>
<dbReference type="Pfam" id="PF13966">
    <property type="entry name" value="zf-RVT"/>
    <property type="match status" value="1"/>
</dbReference>
<dbReference type="InterPro" id="IPR026960">
    <property type="entry name" value="RVT-Znf"/>
</dbReference>